<keyword evidence="2" id="KW-1185">Reference proteome</keyword>
<proteinExistence type="predicted"/>
<dbReference type="RefSeq" id="WP_013320382.1">
    <property type="nucleotide sequence ID" value="NC_014501.1"/>
</dbReference>
<dbReference type="KEGG" id="cyj:Cyan7822_0222"/>
<organism evidence="1 2">
    <name type="scientific">Gloeothece verrucosa (strain PCC 7822)</name>
    <name type="common">Cyanothece sp. (strain PCC 7822)</name>
    <dbReference type="NCBI Taxonomy" id="497965"/>
    <lineage>
        <taxon>Bacteria</taxon>
        <taxon>Bacillati</taxon>
        <taxon>Cyanobacteriota</taxon>
        <taxon>Cyanophyceae</taxon>
        <taxon>Oscillatoriophycideae</taxon>
        <taxon>Chroococcales</taxon>
        <taxon>Aphanothecaceae</taxon>
        <taxon>Gloeothece</taxon>
        <taxon>Gloeothece verrucosa</taxon>
    </lineage>
</organism>
<gene>
    <name evidence="1" type="ordered locus">Cyan7822_0222</name>
</gene>
<dbReference type="Proteomes" id="UP000008206">
    <property type="component" value="Chromosome"/>
</dbReference>
<protein>
    <recommendedName>
        <fullName evidence="3">N-acetyltransferase domain-containing protein</fullName>
    </recommendedName>
</protein>
<name>E0UJM8_GLOV7</name>
<dbReference type="eggNOG" id="COG0456">
    <property type="taxonomic scope" value="Bacteria"/>
</dbReference>
<dbReference type="EMBL" id="CP002198">
    <property type="protein sequence ID" value="ADN12272.1"/>
    <property type="molecule type" value="Genomic_DNA"/>
</dbReference>
<dbReference type="Gene3D" id="3.40.630.30">
    <property type="match status" value="1"/>
</dbReference>
<dbReference type="InterPro" id="IPR016181">
    <property type="entry name" value="Acyl_CoA_acyltransferase"/>
</dbReference>
<dbReference type="HOGENOM" id="CLU_069431_0_0_3"/>
<dbReference type="AlphaFoldDB" id="E0UJM8"/>
<sequence>MTSDLGYEIFTVQEAPHLFNRKPNKNFTIQVWPSFMSYCPEPQERQKASSKKQIYSDFSIIVVESGTGRLIARGIGIPLAWEGDFDQLPDRGLDWAIDQGTEDHLQGRQPTLLCARSIAVIPEYRNKHLSSLLIQEMKKIAQAHQFSSLIIPVRPSLKHLYPLTPIERYITWQNENKLPFDPWLRIHAKQGAKLIKVCSQSFSIIDTVSNWEARANMRFPESGDYIIPGALVPIKIDYANDQGSYIEPNVWMSYNLN</sequence>
<accession>E0UJM8</accession>
<dbReference type="CDD" id="cd04301">
    <property type="entry name" value="NAT_SF"/>
    <property type="match status" value="1"/>
</dbReference>
<reference evidence="2" key="1">
    <citation type="journal article" date="2011" name="MBio">
        <title>Novel metabolic attributes of the genus Cyanothece, comprising a group of unicellular nitrogen-fixing Cyanobacteria.</title>
        <authorList>
            <person name="Bandyopadhyay A."/>
            <person name="Elvitigala T."/>
            <person name="Welsh E."/>
            <person name="Stockel J."/>
            <person name="Liberton M."/>
            <person name="Min H."/>
            <person name="Sherman L.A."/>
            <person name="Pakrasi H.B."/>
        </authorList>
    </citation>
    <scope>NUCLEOTIDE SEQUENCE [LARGE SCALE GENOMIC DNA]</scope>
    <source>
        <strain evidence="2">PCC 7822</strain>
    </source>
</reference>
<dbReference type="SUPFAM" id="SSF55729">
    <property type="entry name" value="Acyl-CoA N-acyltransferases (Nat)"/>
    <property type="match status" value="1"/>
</dbReference>
<dbReference type="STRING" id="497965.Cyan7822_0222"/>
<evidence type="ECO:0008006" key="3">
    <source>
        <dbReference type="Google" id="ProtNLM"/>
    </source>
</evidence>
<evidence type="ECO:0000313" key="2">
    <source>
        <dbReference type="Proteomes" id="UP000008206"/>
    </source>
</evidence>
<evidence type="ECO:0000313" key="1">
    <source>
        <dbReference type="EMBL" id="ADN12272.1"/>
    </source>
</evidence>
<dbReference type="OrthoDB" id="9811121at2"/>